<feature type="compositionally biased region" description="Pro residues" evidence="9">
    <location>
        <begin position="276"/>
        <end position="287"/>
    </location>
</feature>
<evidence type="ECO:0000259" key="10">
    <source>
        <dbReference type="Pfam" id="PF04535"/>
    </source>
</evidence>
<dbReference type="InterPro" id="IPR006702">
    <property type="entry name" value="CASP_dom"/>
</dbReference>
<proteinExistence type="inferred from homology"/>
<keyword evidence="6 8" id="KW-1133">Transmembrane helix</keyword>
<feature type="compositionally biased region" description="Pro residues" evidence="9">
    <location>
        <begin position="294"/>
        <end position="309"/>
    </location>
</feature>
<comment type="subunit">
    <text evidence="3 8">Homodimer and heterodimers.</text>
</comment>
<organism evidence="11 12">
    <name type="scientific">Panicum virgatum</name>
    <name type="common">Blackwell switchgrass</name>
    <dbReference type="NCBI Taxonomy" id="38727"/>
    <lineage>
        <taxon>Eukaryota</taxon>
        <taxon>Viridiplantae</taxon>
        <taxon>Streptophyta</taxon>
        <taxon>Embryophyta</taxon>
        <taxon>Tracheophyta</taxon>
        <taxon>Spermatophyta</taxon>
        <taxon>Magnoliopsida</taxon>
        <taxon>Liliopsida</taxon>
        <taxon>Poales</taxon>
        <taxon>Poaceae</taxon>
        <taxon>PACMAD clade</taxon>
        <taxon>Panicoideae</taxon>
        <taxon>Panicodae</taxon>
        <taxon>Paniceae</taxon>
        <taxon>Panicinae</taxon>
        <taxon>Panicum</taxon>
        <taxon>Panicum sect. Hiantes</taxon>
    </lineage>
</organism>
<evidence type="ECO:0000256" key="2">
    <source>
        <dbReference type="ARBA" id="ARBA00007651"/>
    </source>
</evidence>
<feature type="domain" description="Casparian strip membrane protein" evidence="10">
    <location>
        <begin position="340"/>
        <end position="473"/>
    </location>
</feature>
<evidence type="ECO:0000256" key="4">
    <source>
        <dbReference type="ARBA" id="ARBA00022475"/>
    </source>
</evidence>
<gene>
    <name evidence="11" type="ORF">PVAP13_1KG039500</name>
</gene>
<dbReference type="Proteomes" id="UP000823388">
    <property type="component" value="Chromosome 1K"/>
</dbReference>
<feature type="transmembrane region" description="Helical" evidence="8">
    <location>
        <begin position="428"/>
        <end position="444"/>
    </location>
</feature>
<feature type="region of interest" description="Disordered" evidence="9">
    <location>
        <begin position="86"/>
        <end position="331"/>
    </location>
</feature>
<name>A0A8T0X242_PANVG</name>
<dbReference type="PANTHER" id="PTHR33573:SF53">
    <property type="entry name" value="CASP-LIKE PROTEIN 4A2"/>
    <property type="match status" value="1"/>
</dbReference>
<feature type="transmembrane region" description="Helical" evidence="8">
    <location>
        <begin position="464"/>
        <end position="486"/>
    </location>
</feature>
<protein>
    <recommendedName>
        <fullName evidence="8">CASP-like protein</fullName>
    </recommendedName>
</protein>
<dbReference type="GO" id="GO:0005886">
    <property type="term" value="C:plasma membrane"/>
    <property type="evidence" value="ECO:0007669"/>
    <property type="project" value="UniProtKB-SubCell"/>
</dbReference>
<comment type="subcellular location">
    <subcellularLocation>
        <location evidence="1 8">Cell membrane</location>
        <topology evidence="1 8">Multi-pass membrane protein</topology>
    </subcellularLocation>
</comment>
<evidence type="ECO:0000256" key="5">
    <source>
        <dbReference type="ARBA" id="ARBA00022692"/>
    </source>
</evidence>
<evidence type="ECO:0000313" key="12">
    <source>
        <dbReference type="Proteomes" id="UP000823388"/>
    </source>
</evidence>
<evidence type="ECO:0000256" key="9">
    <source>
        <dbReference type="SAM" id="MobiDB-lite"/>
    </source>
</evidence>
<dbReference type="AlphaFoldDB" id="A0A8T0X242"/>
<accession>A0A8T0X242</accession>
<comment type="caution">
    <text evidence="11">The sequence shown here is derived from an EMBL/GenBank/DDBJ whole genome shotgun (WGS) entry which is preliminary data.</text>
</comment>
<evidence type="ECO:0000313" key="11">
    <source>
        <dbReference type="EMBL" id="KAG2655821.1"/>
    </source>
</evidence>
<evidence type="ECO:0000256" key="8">
    <source>
        <dbReference type="RuleBase" id="RU361233"/>
    </source>
</evidence>
<evidence type="ECO:0000256" key="3">
    <source>
        <dbReference type="ARBA" id="ARBA00011489"/>
    </source>
</evidence>
<evidence type="ECO:0000256" key="7">
    <source>
        <dbReference type="ARBA" id="ARBA00023136"/>
    </source>
</evidence>
<comment type="similarity">
    <text evidence="2 8">Belongs to the Casparian strip membrane proteins (CASP) family.</text>
</comment>
<keyword evidence="7 8" id="KW-0472">Membrane</keyword>
<reference evidence="11" key="1">
    <citation type="submission" date="2020-05" db="EMBL/GenBank/DDBJ databases">
        <title>WGS assembly of Panicum virgatum.</title>
        <authorList>
            <person name="Lovell J.T."/>
            <person name="Jenkins J."/>
            <person name="Shu S."/>
            <person name="Juenger T.E."/>
            <person name="Schmutz J."/>
        </authorList>
    </citation>
    <scope>NUCLEOTIDE SEQUENCE</scope>
    <source>
        <strain evidence="11">AP13</strain>
    </source>
</reference>
<dbReference type="EMBL" id="CM029037">
    <property type="protein sequence ID" value="KAG2655821.1"/>
    <property type="molecule type" value="Genomic_DNA"/>
</dbReference>
<keyword evidence="5 8" id="KW-0812">Transmembrane</keyword>
<feature type="compositionally biased region" description="Basic and acidic residues" evidence="9">
    <location>
        <begin position="232"/>
        <end position="241"/>
    </location>
</feature>
<feature type="compositionally biased region" description="Pro residues" evidence="9">
    <location>
        <begin position="153"/>
        <end position="165"/>
    </location>
</feature>
<feature type="transmembrane region" description="Helical" evidence="8">
    <location>
        <begin position="345"/>
        <end position="366"/>
    </location>
</feature>
<feature type="compositionally biased region" description="Polar residues" evidence="9">
    <location>
        <begin position="103"/>
        <end position="116"/>
    </location>
</feature>
<evidence type="ECO:0000256" key="6">
    <source>
        <dbReference type="ARBA" id="ARBA00022989"/>
    </source>
</evidence>
<dbReference type="OrthoDB" id="672180at2759"/>
<feature type="transmembrane region" description="Helical" evidence="8">
    <location>
        <begin position="386"/>
        <end position="407"/>
    </location>
</feature>
<evidence type="ECO:0000256" key="1">
    <source>
        <dbReference type="ARBA" id="ARBA00004651"/>
    </source>
</evidence>
<dbReference type="PANTHER" id="PTHR33573">
    <property type="entry name" value="CASP-LIKE PROTEIN 4A4"/>
    <property type="match status" value="1"/>
</dbReference>
<dbReference type="Pfam" id="PF04535">
    <property type="entry name" value="CASP_dom"/>
    <property type="match status" value="1"/>
</dbReference>
<keyword evidence="12" id="KW-1185">Reference proteome</keyword>
<keyword evidence="4 8" id="KW-1003">Cell membrane</keyword>
<sequence length="490" mass="53023">MKSRAHTERETEKARPASSSIQWLFQSSRKNTRLAVVKGSPLHEQSNFCRNPLKHCCEISEVKTKRLDKCFCRKFGLVLYSFITGSENHGTRQPLPKSKASLPRQQQSNRAASIYQSKGPPLPWRKKTPTPKSQLPPPLHSSPMALEAQASPSPSPSPRRSPPRAPGEDDGAADPPALTPARETAGDEWPDPEDPPAAATPPRSPPAADLSTAIVVASRHHAAAARYVPPRAESRTADPDPGRAAGWHPWSGRRSAPPPRRPRPDPPPPRRQRPAEVPPQPPVPAPAPVRAAAPPQPPAPAPAPAPTPTPATTATAPPQFRSADRVVPNNLSRKRPVAAMQRTALVARGAAAGLCLAALAVLAADTGKGWARDSYSNYSQFRYSEAVNVIGFVYSVFQFAALVGLMRKNKHLIPHRKRDLFDFTMDQVLAYLLISSSSSATARVGDLIDNWGSDPFPSMANGSIAISFMAFIVFAICSLISAYNLFRRDV</sequence>